<dbReference type="InterPro" id="IPR011527">
    <property type="entry name" value="ABC1_TM_dom"/>
</dbReference>
<dbReference type="GO" id="GO:0005524">
    <property type="term" value="F:ATP binding"/>
    <property type="evidence" value="ECO:0007669"/>
    <property type="project" value="UniProtKB-KW"/>
</dbReference>
<evidence type="ECO:0000256" key="1">
    <source>
        <dbReference type="ARBA" id="ARBA00004651"/>
    </source>
</evidence>
<dbReference type="PANTHER" id="PTHR43394:SF1">
    <property type="entry name" value="ATP-BINDING CASSETTE SUB-FAMILY B MEMBER 10, MITOCHONDRIAL"/>
    <property type="match status" value="1"/>
</dbReference>
<dbReference type="InterPro" id="IPR027417">
    <property type="entry name" value="P-loop_NTPase"/>
</dbReference>
<dbReference type="PROSITE" id="PS50893">
    <property type="entry name" value="ABC_TRANSPORTER_2"/>
    <property type="match status" value="1"/>
</dbReference>
<feature type="transmembrane region" description="Helical" evidence="7">
    <location>
        <begin position="148"/>
        <end position="166"/>
    </location>
</feature>
<feature type="transmembrane region" description="Helical" evidence="7">
    <location>
        <begin position="72"/>
        <end position="93"/>
    </location>
</feature>
<keyword evidence="2 7" id="KW-0812">Transmembrane</keyword>
<dbReference type="PANTHER" id="PTHR43394">
    <property type="entry name" value="ATP-DEPENDENT PERMEASE MDL1, MITOCHONDRIAL"/>
    <property type="match status" value="1"/>
</dbReference>
<organism evidence="10 11">
    <name type="scientific">Clostridium butyricum</name>
    <dbReference type="NCBI Taxonomy" id="1492"/>
    <lineage>
        <taxon>Bacteria</taxon>
        <taxon>Bacillati</taxon>
        <taxon>Bacillota</taxon>
        <taxon>Clostridia</taxon>
        <taxon>Eubacteriales</taxon>
        <taxon>Clostridiaceae</taxon>
        <taxon>Clostridium</taxon>
    </lineage>
</organism>
<dbReference type="RefSeq" id="WP_104675582.1">
    <property type="nucleotide sequence ID" value="NZ_LRDH01000088.1"/>
</dbReference>
<dbReference type="InterPro" id="IPR003439">
    <property type="entry name" value="ABC_transporter-like_ATP-bd"/>
</dbReference>
<feature type="transmembrane region" description="Helical" evidence="7">
    <location>
        <begin position="29"/>
        <end position="52"/>
    </location>
</feature>
<dbReference type="InterPro" id="IPR036640">
    <property type="entry name" value="ABC1_TM_sf"/>
</dbReference>
<evidence type="ECO:0000256" key="4">
    <source>
        <dbReference type="ARBA" id="ARBA00022840"/>
    </source>
</evidence>
<evidence type="ECO:0000313" key="10">
    <source>
        <dbReference type="EMBL" id="PPV16302.1"/>
    </source>
</evidence>
<accession>A0A2S7FDA3</accession>
<dbReference type="Pfam" id="PF00664">
    <property type="entry name" value="ABC_membrane"/>
    <property type="match status" value="1"/>
</dbReference>
<dbReference type="InterPro" id="IPR003593">
    <property type="entry name" value="AAA+_ATPase"/>
</dbReference>
<evidence type="ECO:0000259" key="8">
    <source>
        <dbReference type="PROSITE" id="PS50893"/>
    </source>
</evidence>
<evidence type="ECO:0000256" key="7">
    <source>
        <dbReference type="SAM" id="Phobius"/>
    </source>
</evidence>
<evidence type="ECO:0000259" key="9">
    <source>
        <dbReference type="PROSITE" id="PS50929"/>
    </source>
</evidence>
<dbReference type="EMBL" id="LRDH01000088">
    <property type="protein sequence ID" value="PPV16302.1"/>
    <property type="molecule type" value="Genomic_DNA"/>
</dbReference>
<dbReference type="GO" id="GO:0015421">
    <property type="term" value="F:ABC-type oligopeptide transporter activity"/>
    <property type="evidence" value="ECO:0007669"/>
    <property type="project" value="TreeGrafter"/>
</dbReference>
<comment type="subcellular location">
    <subcellularLocation>
        <location evidence="1">Cell membrane</location>
        <topology evidence="1">Multi-pass membrane protein</topology>
    </subcellularLocation>
</comment>
<evidence type="ECO:0000256" key="3">
    <source>
        <dbReference type="ARBA" id="ARBA00022741"/>
    </source>
</evidence>
<reference evidence="10 11" key="1">
    <citation type="submission" date="2016-01" db="EMBL/GenBank/DDBJ databases">
        <title>Characterization of the Clostridium difficile lineages that are prevalent in Hong Kong and China.</title>
        <authorList>
            <person name="Kwok J.S.-L."/>
            <person name="Lam W.-Y."/>
            <person name="Ip M."/>
            <person name="Chan T.-F."/>
            <person name="Hawkey P.M."/>
            <person name="Tsui S.K.-W."/>
        </authorList>
    </citation>
    <scope>NUCLEOTIDE SEQUENCE [LARGE SCALE GENOMIC DNA]</scope>
    <source>
        <strain evidence="10 11">300064</strain>
    </source>
</reference>
<dbReference type="InterPro" id="IPR039421">
    <property type="entry name" value="Type_1_exporter"/>
</dbReference>
<keyword evidence="4" id="KW-0067">ATP-binding</keyword>
<comment type="caution">
    <text evidence="10">The sequence shown here is derived from an EMBL/GenBank/DDBJ whole genome shotgun (WGS) entry which is preliminary data.</text>
</comment>
<dbReference type="Pfam" id="PF00005">
    <property type="entry name" value="ABC_tran"/>
    <property type="match status" value="1"/>
</dbReference>
<name>A0A2S7FDA3_CLOBU</name>
<sequence>MKLLKKINHNNIKNLINKFKWILKQSKPIIIFIVMITLINSLISFSNVYNAIVSKSLIDSAINGQTHEVFKWLFIMALIIILNMVGSPITSLISTHASTKLTQNIQRNLYEHLEYSDWLTQSKYHSINLLTRITSDVDTIISMLLKTIPSVITFTLTLIASFYTLIYLASSIAIVAIVIGPAIVIISKIFSKRLKLIYKQVQEADIKYKSFIQESLQNIMIVKTFCMEKVNLEKIKNIQKNNYSLSMKNTKLLSLTSFSIDSCSSAAYFTIFCWGALNISKGSYTYGTFTAMLQLYSQIQYPISSLAHLFPSIISSLAAAERLMELENFPLEKYSQDSTIAFNAPTINFRNVSFKYNDASTVIDNISLQINPGETIALIGSSGEGKTTLIRLLLSLIQPSKGEISFYEDNISQVINRNHRTLISYVPQGNTLFSGTIEENLKYGNTNASHNEILDSLKKSCCFDFINDLPNGVHTVIGEKGLGLSEGQSQRIAIARSLLRKKPILILDEATSSLDPETEIKILKEIKNLSHKPTCIIITHRPSALNICSAIYKLKNGTLINIEKDTLLEIANELV</sequence>
<dbReference type="PROSITE" id="PS50929">
    <property type="entry name" value="ABC_TM1F"/>
    <property type="match status" value="1"/>
</dbReference>
<dbReference type="SUPFAM" id="SSF90123">
    <property type="entry name" value="ABC transporter transmembrane region"/>
    <property type="match status" value="1"/>
</dbReference>
<evidence type="ECO:0000256" key="6">
    <source>
        <dbReference type="ARBA" id="ARBA00023136"/>
    </source>
</evidence>
<keyword evidence="5 7" id="KW-1133">Transmembrane helix</keyword>
<feature type="domain" description="ABC transmembrane type-1" evidence="9">
    <location>
        <begin position="42"/>
        <end position="315"/>
    </location>
</feature>
<evidence type="ECO:0000256" key="2">
    <source>
        <dbReference type="ARBA" id="ARBA00022692"/>
    </source>
</evidence>
<dbReference type="CDD" id="cd07346">
    <property type="entry name" value="ABC_6TM_exporters"/>
    <property type="match status" value="1"/>
</dbReference>
<evidence type="ECO:0000313" key="11">
    <source>
        <dbReference type="Proteomes" id="UP000238081"/>
    </source>
</evidence>
<dbReference type="AlphaFoldDB" id="A0A2S7FDA3"/>
<dbReference type="SMART" id="SM00382">
    <property type="entry name" value="AAA"/>
    <property type="match status" value="1"/>
</dbReference>
<gene>
    <name evidence="10" type="ORF">AWN73_10580</name>
</gene>
<evidence type="ECO:0000256" key="5">
    <source>
        <dbReference type="ARBA" id="ARBA00022989"/>
    </source>
</evidence>
<keyword evidence="3" id="KW-0547">Nucleotide-binding</keyword>
<keyword evidence="6 7" id="KW-0472">Membrane</keyword>
<feature type="transmembrane region" description="Helical" evidence="7">
    <location>
        <begin position="172"/>
        <end position="190"/>
    </location>
</feature>
<dbReference type="SUPFAM" id="SSF52540">
    <property type="entry name" value="P-loop containing nucleoside triphosphate hydrolases"/>
    <property type="match status" value="1"/>
</dbReference>
<dbReference type="GO" id="GO:0005886">
    <property type="term" value="C:plasma membrane"/>
    <property type="evidence" value="ECO:0007669"/>
    <property type="project" value="UniProtKB-SubCell"/>
</dbReference>
<dbReference type="GO" id="GO:0016887">
    <property type="term" value="F:ATP hydrolysis activity"/>
    <property type="evidence" value="ECO:0007669"/>
    <property type="project" value="InterPro"/>
</dbReference>
<feature type="domain" description="ABC transporter" evidence="8">
    <location>
        <begin position="347"/>
        <end position="574"/>
    </location>
</feature>
<proteinExistence type="predicted"/>
<dbReference type="Gene3D" id="1.20.1560.10">
    <property type="entry name" value="ABC transporter type 1, transmembrane domain"/>
    <property type="match status" value="1"/>
</dbReference>
<protein>
    <submittedName>
        <fullName evidence="10">ABC transporter</fullName>
    </submittedName>
</protein>
<dbReference type="Gene3D" id="3.40.50.300">
    <property type="entry name" value="P-loop containing nucleotide triphosphate hydrolases"/>
    <property type="match status" value="1"/>
</dbReference>
<dbReference type="Proteomes" id="UP000238081">
    <property type="component" value="Unassembled WGS sequence"/>
</dbReference>